<feature type="region of interest" description="Disordered" evidence="1">
    <location>
        <begin position="1"/>
        <end position="95"/>
    </location>
</feature>
<gene>
    <name evidence="4" type="ORF">N657DRAFT_661042</name>
</gene>
<evidence type="ECO:0000259" key="3">
    <source>
        <dbReference type="PROSITE" id="PS50020"/>
    </source>
</evidence>
<feature type="compositionally biased region" description="Pro residues" evidence="1">
    <location>
        <begin position="70"/>
        <end position="89"/>
    </location>
</feature>
<keyword evidence="2" id="KW-0472">Membrane</keyword>
<keyword evidence="2" id="KW-1133">Transmembrane helix</keyword>
<dbReference type="SMART" id="SM00456">
    <property type="entry name" value="WW"/>
    <property type="match status" value="1"/>
</dbReference>
<protein>
    <recommendedName>
        <fullName evidence="3">WW domain-containing protein</fullName>
    </recommendedName>
</protein>
<dbReference type="EMBL" id="MU853223">
    <property type="protein sequence ID" value="KAK4129830.1"/>
    <property type="molecule type" value="Genomic_DNA"/>
</dbReference>
<dbReference type="Gene3D" id="2.20.70.10">
    <property type="match status" value="1"/>
</dbReference>
<sequence length="204" mass="21773">MSFLKKFADGLSDDLGRLGLGSDSKQSGSSRDGSGQYQAQGYGQPSHQPYQPQANYHPPPQTTPSAYPTEPGPRPPPTYTPPSDKPPIPSGWTPRWDDQYQRWYYVEEATGRSQWEAPGFDHSAYRGDNRGGYGPQTPYGAPSPGYDSHGVPSAGGYDQTGHGEYRGDHKEDKKGHSGMLLGAAGGLAVGAVAGAVIAHELSKP</sequence>
<dbReference type="SUPFAM" id="SSF51045">
    <property type="entry name" value="WW domain"/>
    <property type="match status" value="1"/>
</dbReference>
<dbReference type="PROSITE" id="PS50020">
    <property type="entry name" value="WW_DOMAIN_2"/>
    <property type="match status" value="1"/>
</dbReference>
<proteinExistence type="predicted"/>
<evidence type="ECO:0000313" key="5">
    <source>
        <dbReference type="Proteomes" id="UP001302602"/>
    </source>
</evidence>
<dbReference type="InterPro" id="IPR001202">
    <property type="entry name" value="WW_dom"/>
</dbReference>
<keyword evidence="5" id="KW-1185">Reference proteome</keyword>
<reference evidence="4" key="1">
    <citation type="journal article" date="2023" name="Mol. Phylogenet. Evol.">
        <title>Genome-scale phylogeny and comparative genomics of the fungal order Sordariales.</title>
        <authorList>
            <person name="Hensen N."/>
            <person name="Bonometti L."/>
            <person name="Westerberg I."/>
            <person name="Brannstrom I.O."/>
            <person name="Guillou S."/>
            <person name="Cros-Aarteil S."/>
            <person name="Calhoun S."/>
            <person name="Haridas S."/>
            <person name="Kuo A."/>
            <person name="Mondo S."/>
            <person name="Pangilinan J."/>
            <person name="Riley R."/>
            <person name="LaButti K."/>
            <person name="Andreopoulos B."/>
            <person name="Lipzen A."/>
            <person name="Chen C."/>
            <person name="Yan M."/>
            <person name="Daum C."/>
            <person name="Ng V."/>
            <person name="Clum A."/>
            <person name="Steindorff A."/>
            <person name="Ohm R.A."/>
            <person name="Martin F."/>
            <person name="Silar P."/>
            <person name="Natvig D.O."/>
            <person name="Lalanne C."/>
            <person name="Gautier V."/>
            <person name="Ament-Velasquez S.L."/>
            <person name="Kruys A."/>
            <person name="Hutchinson M.I."/>
            <person name="Powell A.J."/>
            <person name="Barry K."/>
            <person name="Miller A.N."/>
            <person name="Grigoriev I.V."/>
            <person name="Debuchy R."/>
            <person name="Gladieux P."/>
            <person name="Hiltunen Thoren M."/>
            <person name="Johannesson H."/>
        </authorList>
    </citation>
    <scope>NUCLEOTIDE SEQUENCE</scope>
    <source>
        <strain evidence="4">CBS 731.68</strain>
    </source>
</reference>
<dbReference type="Proteomes" id="UP001302602">
    <property type="component" value="Unassembled WGS sequence"/>
</dbReference>
<dbReference type="CDD" id="cd00201">
    <property type="entry name" value="WW"/>
    <property type="match status" value="1"/>
</dbReference>
<dbReference type="InterPro" id="IPR036020">
    <property type="entry name" value="WW_dom_sf"/>
</dbReference>
<dbReference type="RefSeq" id="XP_062653601.1">
    <property type="nucleotide sequence ID" value="XM_062795077.1"/>
</dbReference>
<organism evidence="4 5">
    <name type="scientific">Parathielavia appendiculata</name>
    <dbReference type="NCBI Taxonomy" id="2587402"/>
    <lineage>
        <taxon>Eukaryota</taxon>
        <taxon>Fungi</taxon>
        <taxon>Dikarya</taxon>
        <taxon>Ascomycota</taxon>
        <taxon>Pezizomycotina</taxon>
        <taxon>Sordariomycetes</taxon>
        <taxon>Sordariomycetidae</taxon>
        <taxon>Sordariales</taxon>
        <taxon>Chaetomiaceae</taxon>
        <taxon>Parathielavia</taxon>
    </lineage>
</organism>
<reference evidence="4" key="2">
    <citation type="submission" date="2023-05" db="EMBL/GenBank/DDBJ databases">
        <authorList>
            <consortium name="Lawrence Berkeley National Laboratory"/>
            <person name="Steindorff A."/>
            <person name="Hensen N."/>
            <person name="Bonometti L."/>
            <person name="Westerberg I."/>
            <person name="Brannstrom I.O."/>
            <person name="Guillou S."/>
            <person name="Cros-Aarteil S."/>
            <person name="Calhoun S."/>
            <person name="Haridas S."/>
            <person name="Kuo A."/>
            <person name="Mondo S."/>
            <person name="Pangilinan J."/>
            <person name="Riley R."/>
            <person name="Labutti K."/>
            <person name="Andreopoulos B."/>
            <person name="Lipzen A."/>
            <person name="Chen C."/>
            <person name="Yanf M."/>
            <person name="Daum C."/>
            <person name="Ng V."/>
            <person name="Clum A."/>
            <person name="Ohm R."/>
            <person name="Martin F."/>
            <person name="Silar P."/>
            <person name="Natvig D."/>
            <person name="Lalanne C."/>
            <person name="Gautier V."/>
            <person name="Ament-Velasquez S.L."/>
            <person name="Kruys A."/>
            <person name="Hutchinson M.I."/>
            <person name="Powell A.J."/>
            <person name="Barry K."/>
            <person name="Miller A.N."/>
            <person name="Grigoriev I.V."/>
            <person name="Debuchy R."/>
            <person name="Gladieux P."/>
            <person name="Thoren M.H."/>
            <person name="Johannesson H."/>
        </authorList>
    </citation>
    <scope>NUCLEOTIDE SEQUENCE</scope>
    <source>
        <strain evidence="4">CBS 731.68</strain>
    </source>
</reference>
<evidence type="ECO:0000313" key="4">
    <source>
        <dbReference type="EMBL" id="KAK4129830.1"/>
    </source>
</evidence>
<dbReference type="Pfam" id="PF00397">
    <property type="entry name" value="WW"/>
    <property type="match status" value="1"/>
</dbReference>
<name>A0AAN6Z8L7_9PEZI</name>
<accession>A0AAN6Z8L7</accession>
<feature type="transmembrane region" description="Helical" evidence="2">
    <location>
        <begin position="179"/>
        <end position="198"/>
    </location>
</feature>
<feature type="compositionally biased region" description="Low complexity" evidence="1">
    <location>
        <begin position="33"/>
        <end position="44"/>
    </location>
</feature>
<feature type="compositionally biased region" description="Basic and acidic residues" evidence="1">
    <location>
        <begin position="161"/>
        <end position="175"/>
    </location>
</feature>
<dbReference type="AlphaFoldDB" id="A0AAN6Z8L7"/>
<evidence type="ECO:0000256" key="2">
    <source>
        <dbReference type="SAM" id="Phobius"/>
    </source>
</evidence>
<keyword evidence="2" id="KW-0812">Transmembrane</keyword>
<dbReference type="GeneID" id="87831846"/>
<evidence type="ECO:0000256" key="1">
    <source>
        <dbReference type="SAM" id="MobiDB-lite"/>
    </source>
</evidence>
<feature type="compositionally biased region" description="Polar residues" evidence="1">
    <location>
        <begin position="45"/>
        <end position="54"/>
    </location>
</feature>
<feature type="region of interest" description="Disordered" evidence="1">
    <location>
        <begin position="117"/>
        <end position="177"/>
    </location>
</feature>
<comment type="caution">
    <text evidence="4">The sequence shown here is derived from an EMBL/GenBank/DDBJ whole genome shotgun (WGS) entry which is preliminary data.</text>
</comment>
<feature type="domain" description="WW" evidence="3">
    <location>
        <begin position="86"/>
        <end position="120"/>
    </location>
</feature>